<feature type="active site" evidence="6">
    <location>
        <position position="384"/>
    </location>
</feature>
<dbReference type="GO" id="GO:0070005">
    <property type="term" value="F:cysteine-type aminopeptidase activity"/>
    <property type="evidence" value="ECO:0007669"/>
    <property type="project" value="InterPro"/>
</dbReference>
<dbReference type="Pfam" id="PF03051">
    <property type="entry name" value="Peptidase_C1_2"/>
    <property type="match status" value="1"/>
</dbReference>
<dbReference type="EMBL" id="CP032626">
    <property type="protein sequence ID" value="AYF92062.1"/>
    <property type="molecule type" value="Genomic_DNA"/>
</dbReference>
<accession>A0A387AN23</accession>
<feature type="active site" evidence="6">
    <location>
        <position position="363"/>
    </location>
</feature>
<dbReference type="OrthoDB" id="1111399at2"/>
<dbReference type="Gene3D" id="3.90.70.10">
    <property type="entry name" value="Cysteine proteinases"/>
    <property type="match status" value="1"/>
</dbReference>
<name>A0A387AN23_9LACO</name>
<dbReference type="PANTHER" id="PTHR10363">
    <property type="entry name" value="BLEOMYCIN HYDROLASE"/>
    <property type="match status" value="1"/>
</dbReference>
<evidence type="ECO:0000256" key="5">
    <source>
        <dbReference type="PIRNR" id="PIRNR005700"/>
    </source>
</evidence>
<dbReference type="GO" id="GO:0043418">
    <property type="term" value="P:homocysteine catabolic process"/>
    <property type="evidence" value="ECO:0007669"/>
    <property type="project" value="TreeGrafter"/>
</dbReference>
<sequence length="438" mass="50569">MVKTKLTQADFDAMREQYAKSPRNRVLQRSVMRNGINNTARDNRVVENLNHVYSVQVDTGKVSNQKQSGRCWLFSLLNTLKHNFAQRYDTKDFELSQSYLFFWDKVERANIFYDRILDTADKPFDDRELRCYLGAPGSDGGEWAMAVALVQKYGVMPTSAFPESKVTNSTSDLNEVLNRKMRRDAMVLRDMVHAGKSDEDIKSQRMAMLKEVYRIAGYACGVPPETFDFEYRDDKKKYHLDAGITPKEFLDKYFTINLDDYVVLGNYPNRKMEQLFINPAADNVVGGRHVGFLNMPMDVLKQTVIDQLKDGETVWFANTVTEQSDRQGGLLDNDLYRRDKLFDIDMNMSKAQRLDYYDNIPNHAMTLTGVDLVNDKPTKWKVENSWGEKVGEKGYFVMADNWMDSNVFEVIVNKKYLTAAQRELLDQKPVVLDPWAAV</sequence>
<comment type="similarity">
    <text evidence="5">Belongs to the peptidase C1 family.</text>
</comment>
<dbReference type="PANTHER" id="PTHR10363:SF2">
    <property type="entry name" value="BLEOMYCIN HYDROLASE"/>
    <property type="match status" value="1"/>
</dbReference>
<dbReference type="SUPFAM" id="SSF54001">
    <property type="entry name" value="Cysteine proteinases"/>
    <property type="match status" value="1"/>
</dbReference>
<dbReference type="CDD" id="cd00585">
    <property type="entry name" value="Peptidase_C1B"/>
    <property type="match status" value="1"/>
</dbReference>
<dbReference type="GO" id="GO:0009636">
    <property type="term" value="P:response to toxic substance"/>
    <property type="evidence" value="ECO:0007669"/>
    <property type="project" value="TreeGrafter"/>
</dbReference>
<evidence type="ECO:0000256" key="2">
    <source>
        <dbReference type="ARBA" id="ARBA00022670"/>
    </source>
</evidence>
<protein>
    <recommendedName>
        <fullName evidence="5">Aminopeptidase</fullName>
    </recommendedName>
</protein>
<evidence type="ECO:0000256" key="6">
    <source>
        <dbReference type="PIRSR" id="PIRSR005700-1"/>
    </source>
</evidence>
<dbReference type="AlphaFoldDB" id="A0A387AN23"/>
<evidence type="ECO:0000256" key="1">
    <source>
        <dbReference type="ARBA" id="ARBA00004496"/>
    </source>
</evidence>
<dbReference type="GO" id="GO:0006508">
    <property type="term" value="P:proteolysis"/>
    <property type="evidence" value="ECO:0007669"/>
    <property type="project" value="UniProtKB-KW"/>
</dbReference>
<keyword evidence="2 5" id="KW-0645">Protease</keyword>
<evidence type="ECO:0000313" key="7">
    <source>
        <dbReference type="EMBL" id="AYF92062.1"/>
    </source>
</evidence>
<reference evidence="7 8" key="1">
    <citation type="submission" date="2018-09" db="EMBL/GenBank/DDBJ databases">
        <title>Genome sequencing of strain BHWM-4.</title>
        <authorList>
            <person name="Heo J."/>
            <person name="Kim S.-J."/>
            <person name="Kwon S.-W."/>
        </authorList>
    </citation>
    <scope>NUCLEOTIDE SEQUENCE [LARGE SCALE GENOMIC DNA]</scope>
    <source>
        <strain evidence="7 8">BHWM-4</strain>
    </source>
</reference>
<dbReference type="InterPro" id="IPR004134">
    <property type="entry name" value="Peptidase_C1B"/>
</dbReference>
<evidence type="ECO:0000313" key="8">
    <source>
        <dbReference type="Proteomes" id="UP000272003"/>
    </source>
</evidence>
<comment type="subcellular location">
    <subcellularLocation>
        <location evidence="1">Cytoplasm</location>
    </subcellularLocation>
</comment>
<keyword evidence="5 7" id="KW-0031">Aminopeptidase</keyword>
<dbReference type="InterPro" id="IPR038765">
    <property type="entry name" value="Papain-like_cys_pep_sf"/>
</dbReference>
<dbReference type="GO" id="GO:0005737">
    <property type="term" value="C:cytoplasm"/>
    <property type="evidence" value="ECO:0007669"/>
    <property type="project" value="UniProtKB-SubCell"/>
</dbReference>
<dbReference type="RefSeq" id="WP_120783836.1">
    <property type="nucleotide sequence ID" value="NZ_CP032626.1"/>
</dbReference>
<dbReference type="Proteomes" id="UP000272003">
    <property type="component" value="Chromosome"/>
</dbReference>
<evidence type="ECO:0000256" key="3">
    <source>
        <dbReference type="ARBA" id="ARBA00022801"/>
    </source>
</evidence>
<proteinExistence type="inferred from homology"/>
<feature type="active site" evidence="6">
    <location>
        <position position="71"/>
    </location>
</feature>
<keyword evidence="8" id="KW-1185">Reference proteome</keyword>
<dbReference type="KEGG" id="abom:D7I45_00440"/>
<keyword evidence="3 5" id="KW-0378">Hydrolase</keyword>
<keyword evidence="4 5" id="KW-0788">Thiol protease</keyword>
<dbReference type="PIRSF" id="PIRSF005700">
    <property type="entry name" value="PepC"/>
    <property type="match status" value="1"/>
</dbReference>
<evidence type="ECO:0000256" key="4">
    <source>
        <dbReference type="ARBA" id="ARBA00022807"/>
    </source>
</evidence>
<organism evidence="7 8">
    <name type="scientific">Apilactobacillus bombintestini</name>
    <dbReference type="NCBI Taxonomy" id="2419772"/>
    <lineage>
        <taxon>Bacteria</taxon>
        <taxon>Bacillati</taxon>
        <taxon>Bacillota</taxon>
        <taxon>Bacilli</taxon>
        <taxon>Lactobacillales</taxon>
        <taxon>Lactobacillaceae</taxon>
        <taxon>Apilactobacillus</taxon>
    </lineage>
</organism>
<gene>
    <name evidence="7" type="ORF">D7I45_00440</name>
</gene>